<dbReference type="EMBL" id="JAPMUA010000003">
    <property type="protein sequence ID" value="MDG3586018.1"/>
    <property type="molecule type" value="Genomic_DNA"/>
</dbReference>
<comment type="caution">
    <text evidence="1">The sequence shown here is derived from an EMBL/GenBank/DDBJ whole genome shotgun (WGS) entry which is preliminary data.</text>
</comment>
<name>A0ABT6FRX8_9FLAO</name>
<sequence length="48" mass="5349">MFYSAASADFGLITLVHNVRRLSNSKIDLQQLIVALFLISKELIKASI</sequence>
<dbReference type="RefSeq" id="WP_277900068.1">
    <property type="nucleotide sequence ID" value="NZ_JAPMUA010000003.1"/>
</dbReference>
<evidence type="ECO:0008006" key="3">
    <source>
        <dbReference type="Google" id="ProtNLM"/>
    </source>
</evidence>
<accession>A0ABT6FRX8</accession>
<dbReference type="Proteomes" id="UP001153642">
    <property type="component" value="Unassembled WGS sequence"/>
</dbReference>
<proteinExistence type="predicted"/>
<protein>
    <recommendedName>
        <fullName evidence="3">Transposase</fullName>
    </recommendedName>
</protein>
<gene>
    <name evidence="1" type="ORF">OSR52_09060</name>
</gene>
<organism evidence="1 2">
    <name type="scientific">Galbibacter pacificus</name>
    <dbReference type="NCBI Taxonomy" id="2996052"/>
    <lineage>
        <taxon>Bacteria</taxon>
        <taxon>Pseudomonadati</taxon>
        <taxon>Bacteroidota</taxon>
        <taxon>Flavobacteriia</taxon>
        <taxon>Flavobacteriales</taxon>
        <taxon>Flavobacteriaceae</taxon>
        <taxon>Galbibacter</taxon>
    </lineage>
</organism>
<reference evidence="1" key="1">
    <citation type="submission" date="2022-11" db="EMBL/GenBank/DDBJ databases">
        <title>High-quality draft genome sequence of Galbibacter sp. strain CMA-7.</title>
        <authorList>
            <person name="Wei L."/>
            <person name="Dong C."/>
            <person name="Shao Z."/>
        </authorList>
    </citation>
    <scope>NUCLEOTIDE SEQUENCE</scope>
    <source>
        <strain evidence="1">CMA-7</strain>
    </source>
</reference>
<evidence type="ECO:0000313" key="2">
    <source>
        <dbReference type="Proteomes" id="UP001153642"/>
    </source>
</evidence>
<evidence type="ECO:0000313" key="1">
    <source>
        <dbReference type="EMBL" id="MDG3586018.1"/>
    </source>
</evidence>
<keyword evidence="2" id="KW-1185">Reference proteome</keyword>